<keyword evidence="4" id="KW-0325">Glycoprotein</keyword>
<keyword evidence="1 6" id="KW-0732">Signal</keyword>
<proteinExistence type="predicted"/>
<dbReference type="EMBL" id="MHKI01000001">
    <property type="protein sequence ID" value="OGY88383.1"/>
    <property type="molecule type" value="Genomic_DNA"/>
</dbReference>
<dbReference type="Proteomes" id="UP000176420">
    <property type="component" value="Unassembled WGS sequence"/>
</dbReference>
<accession>A0A1G2BGP3</accession>
<dbReference type="InterPro" id="IPR013519">
    <property type="entry name" value="Int_alpha_beta-p"/>
</dbReference>
<dbReference type="PANTHER" id="PTHR23221:SF7">
    <property type="entry name" value="PHOSPHATIDYLINOSITOL-GLYCAN-SPECIFIC PHOSPHOLIPASE D"/>
    <property type="match status" value="1"/>
</dbReference>
<dbReference type="PRINTS" id="PR01185">
    <property type="entry name" value="INTEGRINA"/>
</dbReference>
<evidence type="ECO:0000256" key="6">
    <source>
        <dbReference type="SAM" id="SignalP"/>
    </source>
</evidence>
<dbReference type="Gene3D" id="4.10.1080.10">
    <property type="entry name" value="TSP type-3 repeat"/>
    <property type="match status" value="1"/>
</dbReference>
<dbReference type="InterPro" id="IPR000413">
    <property type="entry name" value="Integrin_alpha"/>
</dbReference>
<dbReference type="InterPro" id="IPR013517">
    <property type="entry name" value="FG-GAP"/>
</dbReference>
<gene>
    <name evidence="7" type="ORF">A2319_05090</name>
</gene>
<name>A0A1G2BGP3_9BACT</name>
<evidence type="ECO:0000313" key="8">
    <source>
        <dbReference type="Proteomes" id="UP000176420"/>
    </source>
</evidence>
<evidence type="ECO:0000256" key="3">
    <source>
        <dbReference type="ARBA" id="ARBA00022801"/>
    </source>
</evidence>
<dbReference type="InterPro" id="IPR028974">
    <property type="entry name" value="TSP_type-3_rpt"/>
</dbReference>
<feature type="region of interest" description="Disordered" evidence="5">
    <location>
        <begin position="605"/>
        <end position="626"/>
    </location>
</feature>
<keyword evidence="3" id="KW-0378">Hydrolase</keyword>
<feature type="region of interest" description="Disordered" evidence="5">
    <location>
        <begin position="514"/>
        <end position="536"/>
    </location>
</feature>
<sequence length="964" mass="102381">MRSKNFVFLKTVFLSLVLVCVFPKSVQAETSIYTPEFTAEASGDYLSSSFASGDINGDGYSDILIGAPYHNGFAGIVYLIYGGSSLLSSTTLSSAGVVKFSGEADSGAGVSIATGNFNGDEYDDILIGATGYNNDTGRVYLIYGQSDDLVSDNLANKIYFTGINENDITGVMVASGNIDGDPYDDILISESSMGSGYVGNGSVFLIYGHALDFVSIPLNDSSVYRFTGESPASNTGISLATGDVDGDTYDDIVIGASEINKVYLLYGQPSDLSSHDLSADIQFSSGELESSFGFSLATGNINNDNYADIIIGCPNDGALEKGAVYLLYGQAIDLSSHDVGTSEDIKFYGLHNSEAIGLSVSVGDINADNYDDILIGKGAFENGYIFFIFGQSTPLTTTAVGIIDFDGLSFIDVASTFNKISTAGDVNGDGFSDVLVGNPGVNANTGIAYLAYIYVDIDHDGSLGGQYAVDCNDNDASISTNQTYYADLDGDALGNSNNTTAVCSYSVPGGYVANASDQNDNDYDNDGSETGTDCNDANVNISSNQTYYQDSDGDGLGNISVTQALCSLTAPAGYVANTSDQNDSDYDNDSINDNVDNCATISNANQLNTDSDSQGNSCDADDDNDNVNDVNDCASLDANISSNQTYYQDSDGDGLGNTSVTQALCSLTVPTGYVTDHSDTNDNDYDNDGSETGTDCNDADAAISSNQTYYADTDSDTLGDANNITTACSLTAPEGYVDNSNDTNDAIVNNGVEIAGDGVDNDFDGEVDEVNTIANNGLHPQYGGYDPADQDVYNAAVLSVASLENGQILVTYGDNSQYQYTVFEVSTTKTMKTLNYNSSGYLIALHPNGKKISLINIYSGEIYSTKTLSKDKKYKNNSLKIKTVRDQKVAIVTSKATDNKVRLSLVKIKIAENSFKKKSSVTLTNKKVKVDKTKIKTKEIILRDKNSKNLKTYKVTEKFELKEK</sequence>
<evidence type="ECO:0000256" key="2">
    <source>
        <dbReference type="ARBA" id="ARBA00022737"/>
    </source>
</evidence>
<feature type="chain" id="PRO_5009582078" evidence="6">
    <location>
        <begin position="29"/>
        <end position="964"/>
    </location>
</feature>
<dbReference type="AlphaFoldDB" id="A0A1G2BGP3"/>
<evidence type="ECO:0000256" key="1">
    <source>
        <dbReference type="ARBA" id="ARBA00022729"/>
    </source>
</evidence>
<dbReference type="GO" id="GO:0005509">
    <property type="term" value="F:calcium ion binding"/>
    <property type="evidence" value="ECO:0007669"/>
    <property type="project" value="InterPro"/>
</dbReference>
<dbReference type="GO" id="GO:0008305">
    <property type="term" value="C:integrin complex"/>
    <property type="evidence" value="ECO:0007669"/>
    <property type="project" value="InterPro"/>
</dbReference>
<feature type="signal peptide" evidence="6">
    <location>
        <begin position="1"/>
        <end position="28"/>
    </location>
</feature>
<dbReference type="GO" id="GO:0016787">
    <property type="term" value="F:hydrolase activity"/>
    <property type="evidence" value="ECO:0007669"/>
    <property type="project" value="UniProtKB-KW"/>
</dbReference>
<feature type="region of interest" description="Disordered" evidence="5">
    <location>
        <begin position="673"/>
        <end position="693"/>
    </location>
</feature>
<organism evidence="7 8">
    <name type="scientific">Candidatus Kerfeldbacteria bacterium RIFOXYB2_FULL_38_14</name>
    <dbReference type="NCBI Taxonomy" id="1798547"/>
    <lineage>
        <taxon>Bacteria</taxon>
        <taxon>Candidatus Kerfeldiibacteriota</taxon>
    </lineage>
</organism>
<evidence type="ECO:0000256" key="5">
    <source>
        <dbReference type="SAM" id="MobiDB-lite"/>
    </source>
</evidence>
<dbReference type="Gene3D" id="2.130.10.130">
    <property type="entry name" value="Integrin alpha, N-terminal"/>
    <property type="match status" value="3"/>
</dbReference>
<dbReference type="PANTHER" id="PTHR23221">
    <property type="entry name" value="GLYCOSYLPHOSPHATIDYLINOSITOL PHOSPHOLIPASE D"/>
    <property type="match status" value="1"/>
</dbReference>
<dbReference type="Pfam" id="PF01839">
    <property type="entry name" value="FG-GAP"/>
    <property type="match status" value="6"/>
</dbReference>
<protein>
    <submittedName>
        <fullName evidence="7">Uncharacterized protein</fullName>
    </submittedName>
</protein>
<evidence type="ECO:0000256" key="4">
    <source>
        <dbReference type="ARBA" id="ARBA00023180"/>
    </source>
</evidence>
<dbReference type="GO" id="GO:0007155">
    <property type="term" value="P:cell adhesion"/>
    <property type="evidence" value="ECO:0007669"/>
    <property type="project" value="InterPro"/>
</dbReference>
<dbReference type="PROSITE" id="PS51470">
    <property type="entry name" value="FG_GAP"/>
    <property type="match status" value="3"/>
</dbReference>
<keyword evidence="2" id="KW-0677">Repeat</keyword>
<comment type="caution">
    <text evidence="7">The sequence shown here is derived from an EMBL/GenBank/DDBJ whole genome shotgun (WGS) entry which is preliminary data.</text>
</comment>
<dbReference type="SMART" id="SM00191">
    <property type="entry name" value="Int_alpha"/>
    <property type="match status" value="7"/>
</dbReference>
<dbReference type="SUPFAM" id="SSF69318">
    <property type="entry name" value="Integrin alpha N-terminal domain"/>
    <property type="match status" value="1"/>
</dbReference>
<evidence type="ECO:0000313" key="7">
    <source>
        <dbReference type="EMBL" id="OGY88383.1"/>
    </source>
</evidence>
<feature type="compositionally biased region" description="Polar residues" evidence="5">
    <location>
        <begin position="605"/>
        <end position="615"/>
    </location>
</feature>
<reference evidence="7 8" key="1">
    <citation type="journal article" date="2016" name="Nat. Commun.">
        <title>Thousands of microbial genomes shed light on interconnected biogeochemical processes in an aquifer system.</title>
        <authorList>
            <person name="Anantharaman K."/>
            <person name="Brown C.T."/>
            <person name="Hug L.A."/>
            <person name="Sharon I."/>
            <person name="Castelle C.J."/>
            <person name="Probst A.J."/>
            <person name="Thomas B.C."/>
            <person name="Singh A."/>
            <person name="Wilkins M.J."/>
            <person name="Karaoz U."/>
            <person name="Brodie E.L."/>
            <person name="Williams K.H."/>
            <person name="Hubbard S.S."/>
            <person name="Banfield J.F."/>
        </authorList>
    </citation>
    <scope>NUCLEOTIDE SEQUENCE [LARGE SCALE GENOMIC DNA]</scope>
</reference>
<dbReference type="InterPro" id="IPR028994">
    <property type="entry name" value="Integrin_alpha_N"/>
</dbReference>